<keyword evidence="7" id="KW-1185">Reference proteome</keyword>
<evidence type="ECO:0000256" key="4">
    <source>
        <dbReference type="PROSITE-ProRule" id="PRU00322"/>
    </source>
</evidence>
<dbReference type="Proteomes" id="UP001279734">
    <property type="component" value="Unassembled WGS sequence"/>
</dbReference>
<dbReference type="EMBL" id="BSYO01000018">
    <property type="protein sequence ID" value="GMH17534.1"/>
    <property type="molecule type" value="Genomic_DNA"/>
</dbReference>
<comment type="caution">
    <text evidence="6">The sequence shown here is derived from an EMBL/GenBank/DDBJ whole genome shotgun (WGS) entry which is preliminary data.</text>
</comment>
<feature type="domain" description="RanBP2-type" evidence="5">
    <location>
        <begin position="272"/>
        <end position="301"/>
    </location>
</feature>
<evidence type="ECO:0000256" key="2">
    <source>
        <dbReference type="ARBA" id="ARBA00022771"/>
    </source>
</evidence>
<organism evidence="6 7">
    <name type="scientific">Nepenthes gracilis</name>
    <name type="common">Slender pitcher plant</name>
    <dbReference type="NCBI Taxonomy" id="150966"/>
    <lineage>
        <taxon>Eukaryota</taxon>
        <taxon>Viridiplantae</taxon>
        <taxon>Streptophyta</taxon>
        <taxon>Embryophyta</taxon>
        <taxon>Tracheophyta</taxon>
        <taxon>Spermatophyta</taxon>
        <taxon>Magnoliopsida</taxon>
        <taxon>eudicotyledons</taxon>
        <taxon>Gunneridae</taxon>
        <taxon>Pentapetalae</taxon>
        <taxon>Caryophyllales</taxon>
        <taxon>Nepenthaceae</taxon>
        <taxon>Nepenthes</taxon>
    </lineage>
</organism>
<dbReference type="PANTHER" id="PTHR23111">
    <property type="entry name" value="ZINC FINGER PROTEIN"/>
    <property type="match status" value="1"/>
</dbReference>
<evidence type="ECO:0000313" key="6">
    <source>
        <dbReference type="EMBL" id="GMH17534.1"/>
    </source>
</evidence>
<dbReference type="Pfam" id="PF00641">
    <property type="entry name" value="Zn_ribbon_RanBP"/>
    <property type="match status" value="3"/>
</dbReference>
<dbReference type="Gene3D" id="4.10.1060.10">
    <property type="entry name" value="Zinc finger, RanBP2-type"/>
    <property type="match status" value="4"/>
</dbReference>
<dbReference type="PROSITE" id="PS01358">
    <property type="entry name" value="ZF_RANBP2_1"/>
    <property type="match status" value="3"/>
</dbReference>
<dbReference type="PANTHER" id="PTHR23111:SF40">
    <property type="entry name" value="RNA-BINDING PROTEIN INVOLVED IN HETEROCHROMATIN ASSEMBLY-RELATED"/>
    <property type="match status" value="1"/>
</dbReference>
<evidence type="ECO:0000313" key="7">
    <source>
        <dbReference type="Proteomes" id="UP001279734"/>
    </source>
</evidence>
<evidence type="ECO:0000259" key="5">
    <source>
        <dbReference type="PROSITE" id="PS50199"/>
    </source>
</evidence>
<dbReference type="GO" id="GO:0005737">
    <property type="term" value="C:cytoplasm"/>
    <property type="evidence" value="ECO:0007669"/>
    <property type="project" value="TreeGrafter"/>
</dbReference>
<dbReference type="GO" id="GO:0003729">
    <property type="term" value="F:mRNA binding"/>
    <property type="evidence" value="ECO:0007669"/>
    <property type="project" value="TreeGrafter"/>
</dbReference>
<dbReference type="GO" id="GO:0008270">
    <property type="term" value="F:zinc ion binding"/>
    <property type="evidence" value="ECO:0007669"/>
    <property type="project" value="UniProtKB-KW"/>
</dbReference>
<dbReference type="InterPro" id="IPR001876">
    <property type="entry name" value="Znf_RanBP2"/>
</dbReference>
<feature type="domain" description="RanBP2-type" evidence="5">
    <location>
        <begin position="383"/>
        <end position="412"/>
    </location>
</feature>
<dbReference type="AlphaFoldDB" id="A0AAD3XUY8"/>
<keyword evidence="1" id="KW-0479">Metal-binding</keyword>
<keyword evidence="2 4" id="KW-0863">Zinc-finger</keyword>
<dbReference type="InterPro" id="IPR036443">
    <property type="entry name" value="Znf_RanBP2_sf"/>
</dbReference>
<accession>A0AAD3XUY8</accession>
<dbReference type="SUPFAM" id="SSF90209">
    <property type="entry name" value="Ran binding protein zinc finger-like"/>
    <property type="match status" value="3"/>
</dbReference>
<dbReference type="SMART" id="SM00547">
    <property type="entry name" value="ZnF_RBZ"/>
    <property type="match status" value="4"/>
</dbReference>
<feature type="domain" description="RanBP2-type" evidence="5">
    <location>
        <begin position="311"/>
        <end position="340"/>
    </location>
</feature>
<evidence type="ECO:0000256" key="3">
    <source>
        <dbReference type="ARBA" id="ARBA00022833"/>
    </source>
</evidence>
<feature type="domain" description="RanBP2-type" evidence="5">
    <location>
        <begin position="350"/>
        <end position="379"/>
    </location>
</feature>
<name>A0AAD3XUY8_NEPGR</name>
<gene>
    <name evidence="6" type="ORF">Nepgr_019375</name>
</gene>
<sequence length="427" mass="48313">MSSSIFFFFGATVVRTSKTLSSVSPLSLTKPLTSRPRHLHKLYTSSYAALNTRTDDSHESPAPQHPWPEWIAFVDSLKSKGYLIEMNDGSSVDDAVGNSESIYKDMNLLKNACLSFSRDRFDIFKSIPTDDIQTIVKDACPNLLRKVVNSAKRLRAYVGLDEGLVCSACNLRGSCDRAYVTLKEVEAAARTVDVMRILLFYALDPLVILGGVKPPGGEQAELSSRRLLSELLELSEVSPHVALPQRAIKASFQKTQVVNLMDTKLSQNVDMKRGDWMCPKCNFLNFSRNVQCMKCNEDGPRKVGIQKVELNKGDWMCPECNFMNFSRNIRCLKCKVEGPKKVSISEVEMKKGDWNCPQCGIMNFASKTKCFRCTEPRPPRKLNPGEWECPSCDFLNYRRNLVCLKCQCKRTRAVAQQFEDQVWRKPQ</sequence>
<proteinExistence type="predicted"/>
<dbReference type="PROSITE" id="PS50199">
    <property type="entry name" value="ZF_RANBP2_2"/>
    <property type="match status" value="4"/>
</dbReference>
<keyword evidence="3" id="KW-0862">Zinc</keyword>
<protein>
    <recommendedName>
        <fullName evidence="5">RanBP2-type domain-containing protein</fullName>
    </recommendedName>
</protein>
<reference evidence="6" key="1">
    <citation type="submission" date="2023-05" db="EMBL/GenBank/DDBJ databases">
        <title>Nepenthes gracilis genome sequencing.</title>
        <authorList>
            <person name="Fukushima K."/>
        </authorList>
    </citation>
    <scope>NUCLEOTIDE SEQUENCE</scope>
    <source>
        <strain evidence="6">SING2019-196</strain>
    </source>
</reference>
<evidence type="ECO:0000256" key="1">
    <source>
        <dbReference type="ARBA" id="ARBA00022723"/>
    </source>
</evidence>